<protein>
    <submittedName>
        <fullName evidence="7">WD repeat domain 45B</fullName>
    </submittedName>
</protein>
<dbReference type="SUPFAM" id="SSF50978">
    <property type="entry name" value="WD40 repeat-like"/>
    <property type="match status" value="1"/>
</dbReference>
<dbReference type="AlphaFoldDB" id="A0A8C4QIE1"/>
<reference evidence="7" key="2">
    <citation type="submission" date="2025-09" db="UniProtKB">
        <authorList>
            <consortium name="Ensembl"/>
        </authorList>
    </citation>
    <scope>IDENTIFICATION</scope>
</reference>
<dbReference type="Proteomes" id="UP000694388">
    <property type="component" value="Unplaced"/>
</dbReference>
<dbReference type="Ensembl" id="ENSEBUT00000015671.1">
    <property type="protein sequence ID" value="ENSEBUP00000015095.1"/>
    <property type="gene ID" value="ENSEBUG00000009518.1"/>
</dbReference>
<dbReference type="InterPro" id="IPR001680">
    <property type="entry name" value="WD40_rpt"/>
</dbReference>
<dbReference type="Gene3D" id="2.130.10.10">
    <property type="entry name" value="YVTN repeat-like/Quinoprotein amine dehydrogenase"/>
    <property type="match status" value="1"/>
</dbReference>
<organism evidence="7 8">
    <name type="scientific">Eptatretus burgeri</name>
    <name type="common">Inshore hagfish</name>
    <dbReference type="NCBI Taxonomy" id="7764"/>
    <lineage>
        <taxon>Eukaryota</taxon>
        <taxon>Metazoa</taxon>
        <taxon>Chordata</taxon>
        <taxon>Craniata</taxon>
        <taxon>Vertebrata</taxon>
        <taxon>Cyclostomata</taxon>
        <taxon>Myxini</taxon>
        <taxon>Myxiniformes</taxon>
        <taxon>Myxinidae</taxon>
        <taxon>Eptatretinae</taxon>
        <taxon>Eptatretus</taxon>
    </lineage>
</organism>
<keyword evidence="8" id="KW-1185">Reference proteome</keyword>
<dbReference type="InterPro" id="IPR015943">
    <property type="entry name" value="WD40/YVTN_repeat-like_dom_sf"/>
</dbReference>
<dbReference type="PANTHER" id="PTHR11227">
    <property type="entry name" value="WD-REPEAT PROTEIN INTERACTING WITH PHOSPHOINOSIDES WIPI -RELATED"/>
    <property type="match status" value="1"/>
</dbReference>
<dbReference type="SMART" id="SM00320">
    <property type="entry name" value="WD40"/>
    <property type="match status" value="2"/>
</dbReference>
<comment type="subcellular location">
    <subcellularLocation>
        <location evidence="1">Preautophagosomal structure</location>
    </subcellularLocation>
</comment>
<evidence type="ECO:0000256" key="4">
    <source>
        <dbReference type="ARBA" id="ARBA00023006"/>
    </source>
</evidence>
<name>A0A8C4QIE1_EPTBU</name>
<evidence type="ECO:0000256" key="5">
    <source>
        <dbReference type="ARBA" id="ARBA00023121"/>
    </source>
</evidence>
<keyword evidence="2" id="KW-0853">WD repeat</keyword>
<evidence type="ECO:0000256" key="2">
    <source>
        <dbReference type="ARBA" id="ARBA00022574"/>
    </source>
</evidence>
<dbReference type="GO" id="GO:0006914">
    <property type="term" value="P:autophagy"/>
    <property type="evidence" value="ECO:0007669"/>
    <property type="project" value="UniProtKB-KW"/>
</dbReference>
<sequence length="285" mass="31561">MHSGSSRLRVARTADTGRGVRRRRGGCFACGTESGFRVYNTDPLKEKERQDFAEGGIGHIEMLFRCNYLALVGGGRRPKFPTNKVMIWDDLKKKTVIELEFSTEVKAVRLRRDRIVVVLDSLIKVFTFTQNPHQLHVFETCHNPIGLCELCPSSTCSLLAFPHPRPGRCRLVDLAAPERPPVDVAAHEAPLACLALSLPGSRLATASQKGTIVRVFDTANGNLLQELRRGSAPAHIYCISFSQDAVLLCVTSDHGTVHVFNTEEAKPAKQGSGFLTRYLSSRWSF</sequence>
<keyword evidence="5" id="KW-0446">Lipid-binding</keyword>
<evidence type="ECO:0000256" key="1">
    <source>
        <dbReference type="ARBA" id="ARBA00004329"/>
    </source>
</evidence>
<reference evidence="7" key="1">
    <citation type="submission" date="2025-08" db="UniProtKB">
        <authorList>
            <consortium name="Ensembl"/>
        </authorList>
    </citation>
    <scope>IDENTIFICATION</scope>
</reference>
<comment type="similarity">
    <text evidence="6">Belongs to the WD repeat PROPPIN family.</text>
</comment>
<evidence type="ECO:0000256" key="3">
    <source>
        <dbReference type="ARBA" id="ARBA00022737"/>
    </source>
</evidence>
<accession>A0A8C4QIE1</accession>
<proteinExistence type="inferred from homology"/>
<evidence type="ECO:0000256" key="6">
    <source>
        <dbReference type="ARBA" id="ARBA00025740"/>
    </source>
</evidence>
<dbReference type="Pfam" id="PF21032">
    <property type="entry name" value="PROPPIN"/>
    <property type="match status" value="1"/>
</dbReference>
<dbReference type="InterPro" id="IPR036322">
    <property type="entry name" value="WD40_repeat_dom_sf"/>
</dbReference>
<keyword evidence="3" id="KW-0677">Repeat</keyword>
<dbReference type="InterPro" id="IPR048720">
    <property type="entry name" value="PROPPIN"/>
</dbReference>
<evidence type="ECO:0000313" key="8">
    <source>
        <dbReference type="Proteomes" id="UP000694388"/>
    </source>
</evidence>
<dbReference type="GO" id="GO:0000407">
    <property type="term" value="C:phagophore assembly site"/>
    <property type="evidence" value="ECO:0007669"/>
    <property type="project" value="UniProtKB-SubCell"/>
</dbReference>
<evidence type="ECO:0000313" key="7">
    <source>
        <dbReference type="Ensembl" id="ENSEBUP00000015095.1"/>
    </source>
</evidence>
<dbReference type="GO" id="GO:0008289">
    <property type="term" value="F:lipid binding"/>
    <property type="evidence" value="ECO:0007669"/>
    <property type="project" value="UniProtKB-KW"/>
</dbReference>
<keyword evidence="4" id="KW-0072">Autophagy</keyword>
<dbReference type="GeneTree" id="ENSGT00940000157510"/>
<dbReference type="OMA" id="DYFSSEW"/>